<accession>A0AAV9UN76</accession>
<reference evidence="7 8" key="1">
    <citation type="submission" date="2019-10" db="EMBL/GenBank/DDBJ databases">
        <authorList>
            <person name="Palmer J.M."/>
        </authorList>
    </citation>
    <scope>NUCLEOTIDE SEQUENCE [LARGE SCALE GENOMIC DNA]</scope>
    <source>
        <strain evidence="7 8">TWF730</strain>
    </source>
</reference>
<evidence type="ECO:0000313" key="7">
    <source>
        <dbReference type="EMBL" id="KAK6343263.1"/>
    </source>
</evidence>
<protein>
    <recommendedName>
        <fullName evidence="1">D-lactate dehydratase</fullName>
        <ecNumber evidence="1">4.2.1.130</ecNumber>
    </recommendedName>
</protein>
<comment type="catalytic activity">
    <reaction evidence="5">
        <text>methylglyoxal + H2O = (R)-lactate + H(+)</text>
        <dbReference type="Rhea" id="RHEA:27754"/>
        <dbReference type="ChEBI" id="CHEBI:15377"/>
        <dbReference type="ChEBI" id="CHEBI:15378"/>
        <dbReference type="ChEBI" id="CHEBI:16004"/>
        <dbReference type="ChEBI" id="CHEBI:17158"/>
        <dbReference type="EC" id="4.2.1.130"/>
    </reaction>
</comment>
<dbReference type="CDD" id="cd03141">
    <property type="entry name" value="GATase1_Hsp31_like"/>
    <property type="match status" value="1"/>
</dbReference>
<dbReference type="Gene3D" id="3.40.50.880">
    <property type="match status" value="1"/>
</dbReference>
<dbReference type="PANTHER" id="PTHR48094:SF11">
    <property type="entry name" value="GLUTATHIONE-INDEPENDENT GLYOXALASE HSP31-RELATED"/>
    <property type="match status" value="1"/>
</dbReference>
<comment type="caution">
    <text evidence="7">The sequence shown here is derived from an EMBL/GenBank/DDBJ whole genome shotgun (WGS) entry which is preliminary data.</text>
</comment>
<evidence type="ECO:0000259" key="6">
    <source>
        <dbReference type="Pfam" id="PF01965"/>
    </source>
</evidence>
<feature type="domain" description="DJ-1/PfpI" evidence="6">
    <location>
        <begin position="121"/>
        <end position="178"/>
    </location>
</feature>
<name>A0AAV9UN76_9PEZI</name>
<keyword evidence="3" id="KW-0456">Lyase</keyword>
<evidence type="ECO:0000256" key="1">
    <source>
        <dbReference type="ARBA" id="ARBA00013134"/>
    </source>
</evidence>
<dbReference type="GO" id="GO:0005737">
    <property type="term" value="C:cytoplasm"/>
    <property type="evidence" value="ECO:0007669"/>
    <property type="project" value="TreeGrafter"/>
</dbReference>
<keyword evidence="2" id="KW-0346">Stress response</keyword>
<dbReference type="InterPro" id="IPR029062">
    <property type="entry name" value="Class_I_gatase-like"/>
</dbReference>
<dbReference type="InterPro" id="IPR050325">
    <property type="entry name" value="Prot/Nucl_acid_deglycase"/>
</dbReference>
<evidence type="ECO:0000256" key="3">
    <source>
        <dbReference type="ARBA" id="ARBA00023239"/>
    </source>
</evidence>
<dbReference type="GO" id="GO:0019243">
    <property type="term" value="P:methylglyoxal catabolic process to D-lactate via S-lactoyl-glutathione"/>
    <property type="evidence" value="ECO:0007669"/>
    <property type="project" value="TreeGrafter"/>
</dbReference>
<gene>
    <name evidence="7" type="ORF">TWF730_010859</name>
</gene>
<organism evidence="7 8">
    <name type="scientific">Orbilia blumenaviensis</name>
    <dbReference type="NCBI Taxonomy" id="1796055"/>
    <lineage>
        <taxon>Eukaryota</taxon>
        <taxon>Fungi</taxon>
        <taxon>Dikarya</taxon>
        <taxon>Ascomycota</taxon>
        <taxon>Pezizomycotina</taxon>
        <taxon>Orbiliomycetes</taxon>
        <taxon>Orbiliales</taxon>
        <taxon>Orbiliaceae</taxon>
        <taxon>Orbilia</taxon>
    </lineage>
</organism>
<dbReference type="Proteomes" id="UP001373714">
    <property type="component" value="Unassembled WGS sequence"/>
</dbReference>
<evidence type="ECO:0000256" key="4">
    <source>
        <dbReference type="ARBA" id="ARBA00038493"/>
    </source>
</evidence>
<evidence type="ECO:0000256" key="5">
    <source>
        <dbReference type="ARBA" id="ARBA00048082"/>
    </source>
</evidence>
<dbReference type="GO" id="GO:0019172">
    <property type="term" value="F:glyoxalase III activity"/>
    <property type="evidence" value="ECO:0007669"/>
    <property type="project" value="UniProtKB-EC"/>
</dbReference>
<dbReference type="AlphaFoldDB" id="A0AAV9UN76"/>
<dbReference type="EC" id="4.2.1.130" evidence="1"/>
<dbReference type="PANTHER" id="PTHR48094">
    <property type="entry name" value="PROTEIN/NUCLEIC ACID DEGLYCASE DJ-1-RELATED"/>
    <property type="match status" value="1"/>
</dbReference>
<dbReference type="SUPFAM" id="SSF52317">
    <property type="entry name" value="Class I glutamine amidotransferase-like"/>
    <property type="match status" value="1"/>
</dbReference>
<evidence type="ECO:0000256" key="2">
    <source>
        <dbReference type="ARBA" id="ARBA00023016"/>
    </source>
</evidence>
<dbReference type="EMBL" id="JAVHNS010000009">
    <property type="protein sequence ID" value="KAK6343263.1"/>
    <property type="molecule type" value="Genomic_DNA"/>
</dbReference>
<keyword evidence="8" id="KW-1185">Reference proteome</keyword>
<dbReference type="Pfam" id="PF01965">
    <property type="entry name" value="DJ-1_PfpI"/>
    <property type="match status" value="1"/>
</dbReference>
<dbReference type="InterPro" id="IPR002818">
    <property type="entry name" value="DJ-1/PfpI"/>
</dbReference>
<evidence type="ECO:0000313" key="8">
    <source>
        <dbReference type="Proteomes" id="UP001373714"/>
    </source>
</evidence>
<proteinExistence type="inferred from homology"/>
<comment type="similarity">
    <text evidence="4">Belongs to the peptidase C56 family. HSP31-like subfamily.</text>
</comment>
<sequence length="261" mass="28034">MATTAVTTAVTSAVAAATGTATETATKPSTVKVLVVLSSHEHLGNTGRKTGWYLPEFAHPYYELEPYATFTIASPRGGPSPLDPSSVEAFKDDPLSKKFLAEKEDLWTNTEMLFKFLGKANLFDALFYVGGHGPMFDLAIDATSQALIKEFYEKGKIVSAVCHGPAAFVNVKLTDGEHLLQDQPVTGFSNQEEDEVELSEAMPFMLEDVLDKASRGKFEKADKPWGAHVAVGRGGRLITGQNPASASPIGKELLKQLGISA</sequence>